<dbReference type="Proteomes" id="UP000320653">
    <property type="component" value="Unassembled WGS sequence"/>
</dbReference>
<keyword evidence="2" id="KW-1185">Reference proteome</keyword>
<gene>
    <name evidence="1" type="ORF">FHW37_108139</name>
</gene>
<organism evidence="1 2">
    <name type="scientific">Neorhizobium alkalisoli</name>
    <dbReference type="NCBI Taxonomy" id="528178"/>
    <lineage>
        <taxon>Bacteria</taxon>
        <taxon>Pseudomonadati</taxon>
        <taxon>Pseudomonadota</taxon>
        <taxon>Alphaproteobacteria</taxon>
        <taxon>Hyphomicrobiales</taxon>
        <taxon>Rhizobiaceae</taxon>
        <taxon>Rhizobium/Agrobacterium group</taxon>
        <taxon>Neorhizobium</taxon>
    </lineage>
</organism>
<proteinExistence type="predicted"/>
<protein>
    <submittedName>
        <fullName evidence="1">Uncharacterized protein</fullName>
    </submittedName>
</protein>
<comment type="caution">
    <text evidence="1">The sequence shown here is derived from an EMBL/GenBank/DDBJ whole genome shotgun (WGS) entry which is preliminary data.</text>
</comment>
<accession>A0A561QGG4</accession>
<evidence type="ECO:0000313" key="2">
    <source>
        <dbReference type="Proteomes" id="UP000320653"/>
    </source>
</evidence>
<dbReference type="AlphaFoldDB" id="A0A561QGG4"/>
<reference evidence="1 2" key="1">
    <citation type="submission" date="2019-06" db="EMBL/GenBank/DDBJ databases">
        <title>Sorghum-associated microbial communities from plants grown in Nebraska, USA.</title>
        <authorList>
            <person name="Schachtman D."/>
        </authorList>
    </citation>
    <scope>NUCLEOTIDE SEQUENCE [LARGE SCALE GENOMIC DNA]</scope>
    <source>
        <strain evidence="1 2">1225</strain>
    </source>
</reference>
<sequence length="69" mass="7578">MKRFCDNCHNTGLVCQSHLRRPFTGSYGCGCGEAGVKCPVCRYEPREPDLSSVLEFEIRCHAVGVASAQ</sequence>
<dbReference type="EMBL" id="VIWP01000008">
    <property type="protein sequence ID" value="TWF49469.1"/>
    <property type="molecule type" value="Genomic_DNA"/>
</dbReference>
<name>A0A561QGG4_9HYPH</name>
<evidence type="ECO:0000313" key="1">
    <source>
        <dbReference type="EMBL" id="TWF49469.1"/>
    </source>
</evidence>